<dbReference type="Proteomes" id="UP001482620">
    <property type="component" value="Unassembled WGS sequence"/>
</dbReference>
<feature type="non-terminal residue" evidence="2">
    <location>
        <position position="1"/>
    </location>
</feature>
<reference evidence="2 3" key="1">
    <citation type="submission" date="2021-06" db="EMBL/GenBank/DDBJ databases">
        <authorList>
            <person name="Palmer J.M."/>
        </authorList>
    </citation>
    <scope>NUCLEOTIDE SEQUENCE [LARGE SCALE GENOMIC DNA]</scope>
    <source>
        <strain evidence="3">if_2019</strain>
        <tissue evidence="2">Muscle</tissue>
    </source>
</reference>
<protein>
    <submittedName>
        <fullName evidence="2">Uncharacterized protein</fullName>
    </submittedName>
</protein>
<evidence type="ECO:0000313" key="3">
    <source>
        <dbReference type="Proteomes" id="UP001482620"/>
    </source>
</evidence>
<gene>
    <name evidence="2" type="ORF">ILYODFUR_015623</name>
</gene>
<name>A0ABV0U7I9_9TELE</name>
<proteinExistence type="predicted"/>
<feature type="region of interest" description="Disordered" evidence="1">
    <location>
        <begin position="1"/>
        <end position="23"/>
    </location>
</feature>
<organism evidence="2 3">
    <name type="scientific">Ilyodon furcidens</name>
    <name type="common">goldbreast splitfin</name>
    <dbReference type="NCBI Taxonomy" id="33524"/>
    <lineage>
        <taxon>Eukaryota</taxon>
        <taxon>Metazoa</taxon>
        <taxon>Chordata</taxon>
        <taxon>Craniata</taxon>
        <taxon>Vertebrata</taxon>
        <taxon>Euteleostomi</taxon>
        <taxon>Actinopterygii</taxon>
        <taxon>Neopterygii</taxon>
        <taxon>Teleostei</taxon>
        <taxon>Neoteleostei</taxon>
        <taxon>Acanthomorphata</taxon>
        <taxon>Ovalentaria</taxon>
        <taxon>Atherinomorphae</taxon>
        <taxon>Cyprinodontiformes</taxon>
        <taxon>Goodeidae</taxon>
        <taxon>Ilyodon</taxon>
    </lineage>
</organism>
<sequence length="118" mass="13037">ICRDDVTQERAPPPYAKQAASSTEARRCVSSSDRYSFKGAFKALASVVGAADSLCSNNILPQSQNSDSPTCRRTQTRSQLAVNDPARLDCRALQLQPGPKEQRLGDIYEAFNAFWLKR</sequence>
<accession>A0ABV0U7I9</accession>
<dbReference type="EMBL" id="JAHRIQ010059307">
    <property type="protein sequence ID" value="MEQ2240500.1"/>
    <property type="molecule type" value="Genomic_DNA"/>
</dbReference>
<comment type="caution">
    <text evidence="2">The sequence shown here is derived from an EMBL/GenBank/DDBJ whole genome shotgun (WGS) entry which is preliminary data.</text>
</comment>
<keyword evidence="3" id="KW-1185">Reference proteome</keyword>
<evidence type="ECO:0000313" key="2">
    <source>
        <dbReference type="EMBL" id="MEQ2240500.1"/>
    </source>
</evidence>
<evidence type="ECO:0000256" key="1">
    <source>
        <dbReference type="SAM" id="MobiDB-lite"/>
    </source>
</evidence>